<proteinExistence type="predicted"/>
<protein>
    <submittedName>
        <fullName evidence="1">Uncharacterized protein</fullName>
    </submittedName>
</protein>
<gene>
    <name evidence="1" type="ORF">IPJ48_10175</name>
</gene>
<reference evidence="1" key="1">
    <citation type="submission" date="2020-10" db="EMBL/GenBank/DDBJ databases">
        <title>Connecting structure to function with the recovery of over 1000 high-quality activated sludge metagenome-assembled genomes encoding full-length rRNA genes using long-read sequencing.</title>
        <authorList>
            <person name="Singleton C.M."/>
            <person name="Petriglieri F."/>
            <person name="Kristensen J.M."/>
            <person name="Kirkegaard R.H."/>
            <person name="Michaelsen T.Y."/>
            <person name="Andersen M.H."/>
            <person name="Karst S.M."/>
            <person name="Dueholm M.S."/>
            <person name="Nielsen P.H."/>
            <person name="Albertsen M."/>
        </authorList>
    </citation>
    <scope>NUCLEOTIDE SEQUENCE</scope>
    <source>
        <strain evidence="1">EsbW_18-Q3-R4-48_MAXAC.044</strain>
    </source>
</reference>
<comment type="caution">
    <text evidence="1">The sequence shown here is derived from an EMBL/GenBank/DDBJ whole genome shotgun (WGS) entry which is preliminary data.</text>
</comment>
<dbReference type="Proteomes" id="UP000886602">
    <property type="component" value="Unassembled WGS sequence"/>
</dbReference>
<accession>A0A9D7I8S6</accession>
<name>A0A9D7I8S6_9RHOO</name>
<evidence type="ECO:0000313" key="1">
    <source>
        <dbReference type="EMBL" id="MBK7423422.1"/>
    </source>
</evidence>
<evidence type="ECO:0000313" key="2">
    <source>
        <dbReference type="Proteomes" id="UP000886602"/>
    </source>
</evidence>
<sequence length="717" mass="79065">MKTAEPSLLGVHPDQIKLTALQAERLGALNDVDAGELIGLSVAQISEKFRFRIDPMLLFFRRICGKVVKKDPVTGIEYPVAYATVHVEDTDCSFLGYFPVAGKYSWYFPLKCRREVIGTVKTDKCGNFCVYVPRWDIDWILKWRKERLCFPVIFERPTLVDILEDLIPREVIPFPFPRPGPGPDPAPFLRHDRGQLLATVEQRLGRDTARRLGVALSRLSFGASTLDVIDLLQDDAFEMPLAPPLPSEFRMVEHGIEQRKGANSAVQRLSMEGVRASIGARLKMNAEALSKFDLRQFIGPFRRCVDIFVPEWVPIIDIPDITFRVTQDVNGDGVEETIYSEGFFRVRWDANNLPPVKLIASPMAISIPECGEIIDIPCGNVPAIYRAGRMPVRGDPTMYDPVAGYALRPNRPHPAGNPVDPLPNPDARSPFYGVVPIYGCVDVGTSATQYRVLDSYNGGPFLPVLDQSWWVTRLDAAGMVTQYHHVLPAANGWYDIVIPKGSNPNDWEPPKLVLDWNTYQTGNGKHVLRIELGSGGAPLTPQPATDTVAFHVDNSYPATSFQVEYRKNGVGPFQPLVFPCPVVRRGTLAQNLEFRVSFTASANHLRDVSMGGGGCGGGEINYVSGAPADWFPAPALNPTGVAHWHETPGDNSVVITAFFSLDAGALQGTYSFSAWAASRAFNPAGGDSGHLQTPMYEYDPADIHVTPSFLFSVINAD</sequence>
<dbReference type="AlphaFoldDB" id="A0A9D7I8S6"/>
<dbReference type="EMBL" id="JADJNC010000014">
    <property type="protein sequence ID" value="MBK7423422.1"/>
    <property type="molecule type" value="Genomic_DNA"/>
</dbReference>
<organism evidence="1 2">
    <name type="scientific">Candidatus Propionivibrio dominans</name>
    <dbReference type="NCBI Taxonomy" id="2954373"/>
    <lineage>
        <taxon>Bacteria</taxon>
        <taxon>Pseudomonadati</taxon>
        <taxon>Pseudomonadota</taxon>
        <taxon>Betaproteobacteria</taxon>
        <taxon>Rhodocyclales</taxon>
        <taxon>Rhodocyclaceae</taxon>
        <taxon>Propionivibrio</taxon>
    </lineage>
</organism>